<dbReference type="RefSeq" id="WP_069318908.1">
    <property type="nucleotide sequence ID" value="NZ_MDDS01000005.1"/>
</dbReference>
<keyword evidence="3" id="KW-1185">Reference proteome</keyword>
<organism evidence="2 3">
    <name type="scientific">Sphingomonas turrisvirgatae</name>
    <dbReference type="NCBI Taxonomy" id="1888892"/>
    <lineage>
        <taxon>Bacteria</taxon>
        <taxon>Pseudomonadati</taxon>
        <taxon>Pseudomonadota</taxon>
        <taxon>Alphaproteobacteria</taxon>
        <taxon>Sphingomonadales</taxon>
        <taxon>Sphingomonadaceae</taxon>
        <taxon>Sphingomonas</taxon>
    </lineage>
</organism>
<evidence type="ECO:0008006" key="4">
    <source>
        <dbReference type="Google" id="ProtNLM"/>
    </source>
</evidence>
<dbReference type="Proteomes" id="UP000094487">
    <property type="component" value="Unassembled WGS sequence"/>
</dbReference>
<keyword evidence="1" id="KW-1133">Transmembrane helix</keyword>
<evidence type="ECO:0000313" key="2">
    <source>
        <dbReference type="EMBL" id="ODP39407.1"/>
    </source>
</evidence>
<dbReference type="AlphaFoldDB" id="A0A1E3M010"/>
<reference evidence="2 3" key="1">
    <citation type="submission" date="2016-08" db="EMBL/GenBank/DDBJ databases">
        <title>Draft genome of the agarase producing Sphingomonas sp. MCT13.</title>
        <authorList>
            <person name="D'Andrea M.M."/>
            <person name="Rossolini G.M."/>
            <person name="Thaller M.C."/>
        </authorList>
    </citation>
    <scope>NUCLEOTIDE SEQUENCE [LARGE SCALE GENOMIC DNA]</scope>
    <source>
        <strain evidence="2 3">MCT13</strain>
    </source>
</reference>
<accession>A0A1E3M010</accession>
<keyword evidence="1" id="KW-0472">Membrane</keyword>
<comment type="caution">
    <text evidence="2">The sequence shown here is derived from an EMBL/GenBank/DDBJ whole genome shotgun (WGS) entry which is preliminary data.</text>
</comment>
<gene>
    <name evidence="2" type="ORF">BFL28_09995</name>
</gene>
<evidence type="ECO:0000313" key="3">
    <source>
        <dbReference type="Proteomes" id="UP000094487"/>
    </source>
</evidence>
<name>A0A1E3M010_9SPHN</name>
<dbReference type="OrthoDB" id="7594663at2"/>
<keyword evidence="1" id="KW-0812">Transmembrane</keyword>
<feature type="transmembrane region" description="Helical" evidence="1">
    <location>
        <begin position="36"/>
        <end position="54"/>
    </location>
</feature>
<proteinExistence type="predicted"/>
<dbReference type="STRING" id="1888892.BFL28_09995"/>
<evidence type="ECO:0000256" key="1">
    <source>
        <dbReference type="SAM" id="Phobius"/>
    </source>
</evidence>
<sequence length="94" mass="10360">MRRPPHPVIRVALLALGVLLFAVVAPLVSPLPGPGGTVVATAGLVLILRNSVWARHRFVRMKARWPRVGAFLDRVLVRASARRRRQRAKTLAAN</sequence>
<protein>
    <recommendedName>
        <fullName evidence="4">Transmembrane protein (PGPGW)</fullName>
    </recommendedName>
</protein>
<dbReference type="EMBL" id="MDDS01000005">
    <property type="protein sequence ID" value="ODP39407.1"/>
    <property type="molecule type" value="Genomic_DNA"/>
</dbReference>